<dbReference type="CDD" id="cd11559">
    <property type="entry name" value="W2_eIF4G1_like"/>
    <property type="match status" value="1"/>
</dbReference>
<proteinExistence type="inferred from homology"/>
<gene>
    <name evidence="9" type="ORF">LARSCL_LOCUS4183</name>
</gene>
<keyword evidence="2" id="KW-0396">Initiation factor</keyword>
<evidence type="ECO:0000313" key="9">
    <source>
        <dbReference type="EMBL" id="CAL1268468.1"/>
    </source>
</evidence>
<dbReference type="PANTHER" id="PTHR23253">
    <property type="entry name" value="EUKARYOTIC TRANSLATION INITIATION FACTOR 4 GAMMA"/>
    <property type="match status" value="1"/>
</dbReference>
<feature type="domain" description="W2" evidence="7">
    <location>
        <begin position="1639"/>
        <end position="1805"/>
    </location>
</feature>
<dbReference type="Pfam" id="PF02854">
    <property type="entry name" value="MIF4G"/>
    <property type="match status" value="1"/>
</dbReference>
<feature type="region of interest" description="Disordered" evidence="6">
    <location>
        <begin position="1119"/>
        <end position="1195"/>
    </location>
</feature>
<dbReference type="EMBL" id="CAXIEN010000034">
    <property type="protein sequence ID" value="CAL1268468.1"/>
    <property type="molecule type" value="Genomic_DNA"/>
</dbReference>
<feature type="compositionally biased region" description="Basic and acidic residues" evidence="6">
    <location>
        <begin position="457"/>
        <end position="473"/>
    </location>
</feature>
<feature type="compositionally biased region" description="Polar residues" evidence="6">
    <location>
        <begin position="997"/>
        <end position="1019"/>
    </location>
</feature>
<dbReference type="Pfam" id="PF02847">
    <property type="entry name" value="MA3"/>
    <property type="match status" value="1"/>
</dbReference>
<comment type="similarity">
    <text evidence="1">Belongs to the eukaryotic initiation factor 4G family.</text>
</comment>
<dbReference type="InterPro" id="IPR003891">
    <property type="entry name" value="Initiation_fac_eIF4g_MI"/>
</dbReference>
<keyword evidence="5" id="KW-0648">Protein biosynthesis</keyword>
<dbReference type="Pfam" id="PF21140">
    <property type="entry name" value="eIF4G1-like_eIF4E-bd"/>
    <property type="match status" value="1"/>
</dbReference>
<dbReference type="PROSITE" id="PS51363">
    <property type="entry name" value="W2"/>
    <property type="match status" value="1"/>
</dbReference>
<feature type="compositionally biased region" description="Basic and acidic residues" evidence="6">
    <location>
        <begin position="538"/>
        <end position="548"/>
    </location>
</feature>
<keyword evidence="3" id="KW-0597">Phosphoprotein</keyword>
<evidence type="ECO:0000256" key="3">
    <source>
        <dbReference type="ARBA" id="ARBA00022553"/>
    </source>
</evidence>
<dbReference type="Pfam" id="PF02020">
    <property type="entry name" value="W2"/>
    <property type="match status" value="1"/>
</dbReference>
<dbReference type="Proteomes" id="UP001497382">
    <property type="component" value="Unassembled WGS sequence"/>
</dbReference>
<dbReference type="GO" id="GO:0003743">
    <property type="term" value="F:translation initiation factor activity"/>
    <property type="evidence" value="ECO:0007669"/>
    <property type="project" value="UniProtKB-KW"/>
</dbReference>
<dbReference type="Gene3D" id="1.25.40.180">
    <property type="match status" value="4"/>
</dbReference>
<feature type="compositionally biased region" description="Polar residues" evidence="6">
    <location>
        <begin position="194"/>
        <end position="210"/>
    </location>
</feature>
<feature type="region of interest" description="Disordered" evidence="6">
    <location>
        <begin position="993"/>
        <end position="1019"/>
    </location>
</feature>
<feature type="compositionally biased region" description="Low complexity" evidence="6">
    <location>
        <begin position="1280"/>
        <end position="1290"/>
    </location>
</feature>
<feature type="region of interest" description="Disordered" evidence="6">
    <location>
        <begin position="1"/>
        <end position="35"/>
    </location>
</feature>
<dbReference type="InterPro" id="IPR003890">
    <property type="entry name" value="MIF4G-like_typ-3"/>
</dbReference>
<feature type="compositionally biased region" description="Basic and acidic residues" evidence="6">
    <location>
        <begin position="1179"/>
        <end position="1195"/>
    </location>
</feature>
<feature type="compositionally biased region" description="Basic and acidic residues" evidence="6">
    <location>
        <begin position="214"/>
        <end position="231"/>
    </location>
</feature>
<dbReference type="GO" id="GO:0006417">
    <property type="term" value="P:regulation of translation"/>
    <property type="evidence" value="ECO:0007669"/>
    <property type="project" value="UniProtKB-KW"/>
</dbReference>
<feature type="region of interest" description="Disordered" evidence="6">
    <location>
        <begin position="590"/>
        <end position="631"/>
    </location>
</feature>
<feature type="region of interest" description="Disordered" evidence="6">
    <location>
        <begin position="698"/>
        <end position="722"/>
    </location>
</feature>
<dbReference type="GO" id="GO:0016281">
    <property type="term" value="C:eukaryotic translation initiation factor 4F complex"/>
    <property type="evidence" value="ECO:0007669"/>
    <property type="project" value="TreeGrafter"/>
</dbReference>
<feature type="domain" description="MI" evidence="8">
    <location>
        <begin position="1449"/>
        <end position="1571"/>
    </location>
</feature>
<evidence type="ECO:0000259" key="8">
    <source>
        <dbReference type="PROSITE" id="PS51366"/>
    </source>
</evidence>
<dbReference type="GO" id="GO:0003729">
    <property type="term" value="F:mRNA binding"/>
    <property type="evidence" value="ECO:0007669"/>
    <property type="project" value="TreeGrafter"/>
</dbReference>
<feature type="compositionally biased region" description="Polar residues" evidence="6">
    <location>
        <begin position="610"/>
        <end position="631"/>
    </location>
</feature>
<evidence type="ECO:0000256" key="2">
    <source>
        <dbReference type="ARBA" id="ARBA00022540"/>
    </source>
</evidence>
<protein>
    <recommendedName>
        <fullName evidence="11">Eukaryotic translation initiation factor 4 gamma 3</fullName>
    </recommendedName>
</protein>
<dbReference type="SMART" id="SM00544">
    <property type="entry name" value="MA3"/>
    <property type="match status" value="1"/>
</dbReference>
<evidence type="ECO:0008006" key="11">
    <source>
        <dbReference type="Google" id="ProtNLM"/>
    </source>
</evidence>
<evidence type="ECO:0000259" key="7">
    <source>
        <dbReference type="PROSITE" id="PS51363"/>
    </source>
</evidence>
<feature type="region of interest" description="Disordered" evidence="6">
    <location>
        <begin position="194"/>
        <end position="240"/>
    </location>
</feature>
<dbReference type="SMART" id="SM00515">
    <property type="entry name" value="eIF5C"/>
    <property type="match status" value="1"/>
</dbReference>
<feature type="region of interest" description="Disordered" evidence="6">
    <location>
        <begin position="122"/>
        <end position="141"/>
    </location>
</feature>
<feature type="region of interest" description="Disordered" evidence="6">
    <location>
        <begin position="1271"/>
        <end position="1296"/>
    </location>
</feature>
<dbReference type="SMART" id="SM00543">
    <property type="entry name" value="MIF4G"/>
    <property type="match status" value="1"/>
</dbReference>
<feature type="compositionally biased region" description="Basic residues" evidence="6">
    <location>
        <begin position="528"/>
        <end position="537"/>
    </location>
</feature>
<feature type="region of interest" description="Disordered" evidence="6">
    <location>
        <begin position="400"/>
        <end position="477"/>
    </location>
</feature>
<dbReference type="PANTHER" id="PTHR23253:SF78">
    <property type="entry name" value="EUKARYOTIC TRANSLATION INITIATION FACTOR 4G1, ISOFORM B-RELATED"/>
    <property type="match status" value="1"/>
</dbReference>
<dbReference type="InterPro" id="IPR049485">
    <property type="entry name" value="eIF4G1-like_eIF4E-bd"/>
</dbReference>
<evidence type="ECO:0000256" key="6">
    <source>
        <dbReference type="SAM" id="MobiDB-lite"/>
    </source>
</evidence>
<evidence type="ECO:0000313" key="10">
    <source>
        <dbReference type="Proteomes" id="UP001497382"/>
    </source>
</evidence>
<sequence length="1808" mass="202648">MATPQIDPKTGKNLDKRAEERITRSNTEKASENSDSNICLQLASQLVAFLNGSESDIASKQSESVRINSKCSYKNEGKEMQETSFGEELVDENISDPQHTEVISEVDITEGRNLINKEEVGDPCDIKDKISNTTNDCESGTTKSVDLDVKTKDKKQNAFEVPIEFSIPDIEEPVKNEEKIFRFNKTEKINNANSSIDSGCSSSAQESTQPVAEGAKEEFAPPSSRADDCSVRPKKKKDSFQENSDANICLQLTTQLAAFLNDSPCDVTFKQQEPVIAIVASLLLLLREKQRKAPYGYTSPALSSVASNSGHDINKQVATAQEGMHSNAGMSTPAQHHQSIREIIASPQPIIQQGQQISRNTIAMQQYPQRAYNTPQYPIMANQHTHTQYLWNYNTPPPQNSNGYFPSHGMSSYQSMPPQMPPQSIPAQPQPQHTRKGADAIPLIDPKTGKNVLTVDKNAEDSSSRPNSKKESENSDSNICVQFAEQVAAVLNDSRTDIVSKQPEPVRIDTLCSHEHEELRVLYTPSGKIKKTKKKKDLNKQSESKEGGKMDAFLDTKEGVALSLVSSPPPIAAAAPTSVSILVSERNPSPELITDSENLNSIPMSEENPDTTPQTDISPWESTSEASSVSINTDRLQQNKIVFKFSYKEDQWSPLNPEGKKHYDREFLLYLQSQPLSLCKPNNLPNLSVIKDKAHIHQLPKLNRTPSPPVVRGSQRKKGKKSKKIKSLSVDQIIELHKSPNPWRPLHKCETPLNEKDRLKRSVLSVLNKLTPQKFETLLAQLKNLLIDTEEKLSLVSDLVFEKAVYEPMFSAVYANLSKHLALIKRPASGVSGTQVNFRKLLLTKCQTEFEQDRSHELEEKMNNLKAADPEQRKKLQLEYDEEKKKIRHRELGNIRFIGELFKLGMLIEPILHEMIEMLLHEGNDESLEDLSRLLKTIGKELDDAKSTKNSHQGPYGYTSTALSSVASNSGHDINKQVATAQQVMYSNAGMPAPAQHHQSMGGSIASPQPIIQQGQQDSRNTIAMQQAAYYPRNSVPPRAMQTMARNPIGAVVNQPGQQPSSQYAPMPTMVPLQPNFTSFPPTMVSPQFQQMYQQRAYNTPHYPIMANQKYLRNYNTPPPQNSNGYFPSHGMSSYQSMPPQMPPQSIPAQPQPQHTRKGADAIPLIDPKTGKNVLTVDKNAEDSSSRPNSKKESMDKYFDQMKLIVAERMTSSRVRFLLQDVIDLRKNNWLPRRPESNPKAIKEIHKEAELEAIEQELCKNVTNKRKNTSEIDSFDDSRTSSSESNKNSNLLVNPSKLKLTKPDEVESIRLGPVGRCLQTFERDISSGILTTDYDKTALTNKFPNLAEQSPSSNFEEKRLTASSSASNEVCNKECLPAIRKTPSSSKERENMLETANWCTRTSEAKASEIKSTVQVFGNAATTKGRKFVVNRFLIYELALNSPQYNKDDMQGKTKTLIEKFLFTNDFEEAIKNVTELASPNTVHMFIDAAVNQVLEKSCQARYCLGQLLSSLFKKKIITFEQYKKGFAGVLEIIDDYALDIPLIWDYMGEILEPMIEDIETPFKLLKEVLQPCIPSEKAGMLVSSILHRAAKRKDTIKLGEVWRESGVQWTDIIGTHRNVAEFIEKHKLEFTTSPTKVNLQTQMSMEEMKKHLLSLLEKNAELEEVFDWVDANVPDTSGPTFVRALVAAVHESCLSGSGTTWELNTSKLKSRIPLISRYVSTNEKLQLQALYAVQALMNQLGQPSGLLHQFFDVLYDDDVISDESFKEWEQSDDPNEAEGKGVAVHSVKSFFAWLREPAEETEEMNSV</sequence>
<keyword evidence="10" id="KW-1185">Reference proteome</keyword>
<dbReference type="PROSITE" id="PS51366">
    <property type="entry name" value="MI"/>
    <property type="match status" value="1"/>
</dbReference>
<dbReference type="FunFam" id="1.25.40.180:FF:000042">
    <property type="entry name" value="Eukaryotic translation initiation factor 4 gamma"/>
    <property type="match status" value="1"/>
</dbReference>
<evidence type="ECO:0000256" key="1">
    <source>
        <dbReference type="ARBA" id="ARBA00005775"/>
    </source>
</evidence>
<organism evidence="9 10">
    <name type="scientific">Larinioides sclopetarius</name>
    <dbReference type="NCBI Taxonomy" id="280406"/>
    <lineage>
        <taxon>Eukaryota</taxon>
        <taxon>Metazoa</taxon>
        <taxon>Ecdysozoa</taxon>
        <taxon>Arthropoda</taxon>
        <taxon>Chelicerata</taxon>
        <taxon>Arachnida</taxon>
        <taxon>Araneae</taxon>
        <taxon>Araneomorphae</taxon>
        <taxon>Entelegynae</taxon>
        <taxon>Araneoidea</taxon>
        <taxon>Araneidae</taxon>
        <taxon>Larinioides</taxon>
    </lineage>
</organism>
<dbReference type="InterPro" id="IPR003307">
    <property type="entry name" value="W2_domain"/>
</dbReference>
<reference evidence="9 10" key="1">
    <citation type="submission" date="2024-04" db="EMBL/GenBank/DDBJ databases">
        <authorList>
            <person name="Rising A."/>
            <person name="Reimegard J."/>
            <person name="Sonavane S."/>
            <person name="Akerstrom W."/>
            <person name="Nylinder S."/>
            <person name="Hedman E."/>
            <person name="Kallberg Y."/>
        </authorList>
    </citation>
    <scope>NUCLEOTIDE SEQUENCE [LARGE SCALE GENOMIC DNA]</scope>
</reference>
<feature type="compositionally biased region" description="Basic and acidic residues" evidence="6">
    <location>
        <begin position="9"/>
        <end position="32"/>
    </location>
</feature>
<keyword evidence="4" id="KW-0810">Translation regulation</keyword>
<evidence type="ECO:0000256" key="4">
    <source>
        <dbReference type="ARBA" id="ARBA00022845"/>
    </source>
</evidence>
<accession>A0AAV1ZBT9</accession>
<name>A0AAV1ZBT9_9ARAC</name>
<evidence type="ECO:0000256" key="5">
    <source>
        <dbReference type="ARBA" id="ARBA00022917"/>
    </source>
</evidence>
<feature type="region of interest" description="Disordered" evidence="6">
    <location>
        <begin position="528"/>
        <end position="548"/>
    </location>
</feature>
<dbReference type="InterPro" id="IPR016024">
    <property type="entry name" value="ARM-type_fold"/>
</dbReference>
<dbReference type="SUPFAM" id="SSF48371">
    <property type="entry name" value="ARM repeat"/>
    <property type="match status" value="4"/>
</dbReference>
<comment type="caution">
    <text evidence="9">The sequence shown here is derived from an EMBL/GenBank/DDBJ whole genome shotgun (WGS) entry which is preliminary data.</text>
</comment>
<feature type="compositionally biased region" description="Polar residues" evidence="6">
    <location>
        <begin position="131"/>
        <end position="141"/>
    </location>
</feature>